<dbReference type="WBParaSite" id="PSU_v2.g11958.t1">
    <property type="protein sequence ID" value="PSU_v2.g11958.t1"/>
    <property type="gene ID" value="PSU_v2.g11958"/>
</dbReference>
<proteinExistence type="predicted"/>
<sequence length="103" mass="10780">MGYLGHGRGHCRGPMHGLGHVPVASLAQWHAHSGLHGLAVDAGWTDAGPSGLVAGPTAGQFLERRANRWLSLPVSGRCTPGLYPVVPRDCRFTLCGRVFAGSA</sequence>
<accession>A0A914XYC4</accession>
<name>A0A914XYC4_9BILA</name>
<evidence type="ECO:0000313" key="1">
    <source>
        <dbReference type="Proteomes" id="UP000887577"/>
    </source>
</evidence>
<dbReference type="AlphaFoldDB" id="A0A914XYC4"/>
<organism evidence="1 2">
    <name type="scientific">Panagrolaimus superbus</name>
    <dbReference type="NCBI Taxonomy" id="310955"/>
    <lineage>
        <taxon>Eukaryota</taxon>
        <taxon>Metazoa</taxon>
        <taxon>Ecdysozoa</taxon>
        <taxon>Nematoda</taxon>
        <taxon>Chromadorea</taxon>
        <taxon>Rhabditida</taxon>
        <taxon>Tylenchina</taxon>
        <taxon>Panagrolaimomorpha</taxon>
        <taxon>Panagrolaimoidea</taxon>
        <taxon>Panagrolaimidae</taxon>
        <taxon>Panagrolaimus</taxon>
    </lineage>
</organism>
<dbReference type="Proteomes" id="UP000887577">
    <property type="component" value="Unplaced"/>
</dbReference>
<evidence type="ECO:0000313" key="2">
    <source>
        <dbReference type="WBParaSite" id="PSU_v2.g11958.t1"/>
    </source>
</evidence>
<protein>
    <submittedName>
        <fullName evidence="2">Uncharacterized protein</fullName>
    </submittedName>
</protein>
<keyword evidence="1" id="KW-1185">Reference proteome</keyword>
<reference evidence="2" key="1">
    <citation type="submission" date="2022-11" db="UniProtKB">
        <authorList>
            <consortium name="WormBaseParasite"/>
        </authorList>
    </citation>
    <scope>IDENTIFICATION</scope>
</reference>